<dbReference type="GO" id="GO:0055085">
    <property type="term" value="P:transmembrane transport"/>
    <property type="evidence" value="ECO:0007669"/>
    <property type="project" value="InterPro"/>
</dbReference>
<dbReference type="OrthoDB" id="9810457at2"/>
<dbReference type="GO" id="GO:0005886">
    <property type="term" value="C:plasma membrane"/>
    <property type="evidence" value="ECO:0007669"/>
    <property type="project" value="UniProtKB-SubCell"/>
</dbReference>
<dbReference type="STRING" id="1821621.A8C75_03745"/>
<feature type="transmembrane region" description="Helical" evidence="8">
    <location>
        <begin position="38"/>
        <end position="55"/>
    </location>
</feature>
<keyword evidence="4" id="KW-1003">Cell membrane</keyword>
<evidence type="ECO:0000256" key="3">
    <source>
        <dbReference type="ARBA" id="ARBA00022448"/>
    </source>
</evidence>
<gene>
    <name evidence="9" type="ORF">A8C75_03745</name>
</gene>
<feature type="transmembrane region" description="Helical" evidence="8">
    <location>
        <begin position="232"/>
        <end position="253"/>
    </location>
</feature>
<accession>A0A1A9EV86</accession>
<feature type="transmembrane region" description="Helical" evidence="8">
    <location>
        <begin position="6"/>
        <end position="26"/>
    </location>
</feature>
<dbReference type="EMBL" id="CP015839">
    <property type="protein sequence ID" value="ANG61670.1"/>
    <property type="molecule type" value="Genomic_DNA"/>
</dbReference>
<feature type="transmembrane region" description="Helical" evidence="8">
    <location>
        <begin position="67"/>
        <end position="88"/>
    </location>
</feature>
<keyword evidence="7 8" id="KW-0472">Membrane</keyword>
<evidence type="ECO:0000313" key="9">
    <source>
        <dbReference type="EMBL" id="ANG61670.1"/>
    </source>
</evidence>
<protein>
    <submittedName>
        <fullName evidence="9">Transporter</fullName>
    </submittedName>
</protein>
<evidence type="ECO:0000256" key="5">
    <source>
        <dbReference type="ARBA" id="ARBA00022692"/>
    </source>
</evidence>
<keyword evidence="3" id="KW-0813">Transport</keyword>
<evidence type="ECO:0000256" key="4">
    <source>
        <dbReference type="ARBA" id="ARBA00022475"/>
    </source>
</evidence>
<dbReference type="Gene3D" id="1.20.1530.20">
    <property type="match status" value="1"/>
</dbReference>
<dbReference type="Pfam" id="PF03547">
    <property type="entry name" value="Mem_trans"/>
    <property type="match status" value="1"/>
</dbReference>
<feature type="transmembrane region" description="Helical" evidence="8">
    <location>
        <begin position="290"/>
        <end position="310"/>
    </location>
</feature>
<dbReference type="AlphaFoldDB" id="A0A1A9EV86"/>
<reference evidence="9 10" key="2">
    <citation type="journal article" date="2018" name="Int. J. Syst. Evol. Microbiol.">
        <title>Marinobacterium aestuarii sp. nov., a benzene-degrading marine bacterium isolated from estuary sediment.</title>
        <authorList>
            <person name="Bae S.S."/>
            <person name="Jung J."/>
            <person name="Chung D."/>
            <person name="Baek K."/>
        </authorList>
    </citation>
    <scope>NUCLEOTIDE SEQUENCE [LARGE SCALE GENOMIC DNA]</scope>
    <source>
        <strain evidence="9 10">ST58-10</strain>
    </source>
</reference>
<dbReference type="Proteomes" id="UP000078070">
    <property type="component" value="Chromosome"/>
</dbReference>
<feature type="transmembrane region" description="Helical" evidence="8">
    <location>
        <begin position="174"/>
        <end position="195"/>
    </location>
</feature>
<proteinExistence type="inferred from homology"/>
<feature type="transmembrane region" description="Helical" evidence="8">
    <location>
        <begin position="201"/>
        <end position="220"/>
    </location>
</feature>
<feature type="transmembrane region" description="Helical" evidence="8">
    <location>
        <begin position="100"/>
        <end position="119"/>
    </location>
</feature>
<dbReference type="PANTHER" id="PTHR36838">
    <property type="entry name" value="AUXIN EFFLUX CARRIER FAMILY PROTEIN"/>
    <property type="match status" value="1"/>
</dbReference>
<dbReference type="InterPro" id="IPR004776">
    <property type="entry name" value="Mem_transp_PIN-like"/>
</dbReference>
<feature type="transmembrane region" description="Helical" evidence="8">
    <location>
        <begin position="259"/>
        <end position="278"/>
    </location>
</feature>
<evidence type="ECO:0000313" key="10">
    <source>
        <dbReference type="Proteomes" id="UP000078070"/>
    </source>
</evidence>
<keyword evidence="10" id="KW-1185">Reference proteome</keyword>
<dbReference type="RefSeq" id="WP_067378291.1">
    <property type="nucleotide sequence ID" value="NZ_CP015839.1"/>
</dbReference>
<keyword evidence="5 8" id="KW-0812">Transmembrane</keyword>
<dbReference type="KEGG" id="mars:A8C75_03745"/>
<evidence type="ECO:0000256" key="7">
    <source>
        <dbReference type="ARBA" id="ARBA00023136"/>
    </source>
</evidence>
<sequence length="311" mass="32952">MLAVLSTTAPIFMLIALGFVAVRTRLMPSDAIPGLGRLVMYFAMPAMIFSTLTNMKFDEVIDPTYMLVYGLGSALALAAGIGLSKLLFRDSIAAGGVKGIGMALSNSAFFGYPVLLQVFDDPPTNAFAMGLMIENMLILPLALVLIEYGVGRQNGTTLASAWKSVLVRVMQNPLIIAIVAGIVASAIELQLPAVVNQSLDMLAGVAAPVALFVVGGSLVNSSLRGSVSEISMVVVGKLALHPLMMVLLIWLLPDFDPRLQLAAVLMAAMPMMSIYPIIGGNYGYRNLCASILLVTTVLSFVTITLTLKLLL</sequence>
<name>A0A1A9EV86_9GAMM</name>
<organism evidence="9 10">
    <name type="scientific">Marinobacterium aestuarii</name>
    <dbReference type="NCBI Taxonomy" id="1821621"/>
    <lineage>
        <taxon>Bacteria</taxon>
        <taxon>Pseudomonadati</taxon>
        <taxon>Pseudomonadota</taxon>
        <taxon>Gammaproteobacteria</taxon>
        <taxon>Oceanospirillales</taxon>
        <taxon>Oceanospirillaceae</taxon>
        <taxon>Marinobacterium</taxon>
    </lineage>
</organism>
<feature type="transmembrane region" description="Helical" evidence="8">
    <location>
        <begin position="125"/>
        <end position="146"/>
    </location>
</feature>
<comment type="similarity">
    <text evidence="2">Belongs to the auxin efflux carrier (TC 2.A.69) family.</text>
</comment>
<evidence type="ECO:0000256" key="6">
    <source>
        <dbReference type="ARBA" id="ARBA00022989"/>
    </source>
</evidence>
<dbReference type="InterPro" id="IPR038770">
    <property type="entry name" value="Na+/solute_symporter_sf"/>
</dbReference>
<keyword evidence="6 8" id="KW-1133">Transmembrane helix</keyword>
<evidence type="ECO:0000256" key="2">
    <source>
        <dbReference type="ARBA" id="ARBA00010145"/>
    </source>
</evidence>
<dbReference type="PANTHER" id="PTHR36838:SF1">
    <property type="entry name" value="SLR1864 PROTEIN"/>
    <property type="match status" value="1"/>
</dbReference>
<evidence type="ECO:0000256" key="8">
    <source>
        <dbReference type="SAM" id="Phobius"/>
    </source>
</evidence>
<evidence type="ECO:0000256" key="1">
    <source>
        <dbReference type="ARBA" id="ARBA00004651"/>
    </source>
</evidence>
<reference evidence="10" key="1">
    <citation type="submission" date="2016-05" db="EMBL/GenBank/DDBJ databases">
        <authorList>
            <person name="Baek K."/>
            <person name="Yang S.-J."/>
        </authorList>
    </citation>
    <scope>NUCLEOTIDE SEQUENCE [LARGE SCALE GENOMIC DNA]</scope>
    <source>
        <strain evidence="10">ST58-10</strain>
    </source>
</reference>
<comment type="subcellular location">
    <subcellularLocation>
        <location evidence="1">Cell membrane</location>
        <topology evidence="1">Multi-pass membrane protein</topology>
    </subcellularLocation>
</comment>